<dbReference type="AlphaFoldDB" id="A0A392R197"/>
<feature type="non-terminal residue" evidence="1">
    <location>
        <position position="51"/>
    </location>
</feature>
<name>A0A392R197_9FABA</name>
<protein>
    <submittedName>
        <fullName evidence="1">Uncharacterized protein</fullName>
    </submittedName>
</protein>
<proteinExistence type="predicted"/>
<keyword evidence="2" id="KW-1185">Reference proteome</keyword>
<sequence length="51" mass="5255">MAHLLLASALRAACSCAARNVVVLFPVFLLSAVRRAGLACAARSIVAVALF</sequence>
<reference evidence="1 2" key="1">
    <citation type="journal article" date="2018" name="Front. Plant Sci.">
        <title>Red Clover (Trifolium pratense) and Zigzag Clover (T. medium) - A Picture of Genomic Similarities and Differences.</title>
        <authorList>
            <person name="Dluhosova J."/>
            <person name="Istvanek J."/>
            <person name="Nedelnik J."/>
            <person name="Repkova J."/>
        </authorList>
    </citation>
    <scope>NUCLEOTIDE SEQUENCE [LARGE SCALE GENOMIC DNA]</scope>
    <source>
        <strain evidence="2">cv. 10/8</strain>
        <tissue evidence="1">Leaf</tissue>
    </source>
</reference>
<dbReference type="EMBL" id="LXQA010175463">
    <property type="protein sequence ID" value="MCI29862.1"/>
    <property type="molecule type" value="Genomic_DNA"/>
</dbReference>
<organism evidence="1 2">
    <name type="scientific">Trifolium medium</name>
    <dbReference type="NCBI Taxonomy" id="97028"/>
    <lineage>
        <taxon>Eukaryota</taxon>
        <taxon>Viridiplantae</taxon>
        <taxon>Streptophyta</taxon>
        <taxon>Embryophyta</taxon>
        <taxon>Tracheophyta</taxon>
        <taxon>Spermatophyta</taxon>
        <taxon>Magnoliopsida</taxon>
        <taxon>eudicotyledons</taxon>
        <taxon>Gunneridae</taxon>
        <taxon>Pentapetalae</taxon>
        <taxon>rosids</taxon>
        <taxon>fabids</taxon>
        <taxon>Fabales</taxon>
        <taxon>Fabaceae</taxon>
        <taxon>Papilionoideae</taxon>
        <taxon>50 kb inversion clade</taxon>
        <taxon>NPAAA clade</taxon>
        <taxon>Hologalegina</taxon>
        <taxon>IRL clade</taxon>
        <taxon>Trifolieae</taxon>
        <taxon>Trifolium</taxon>
    </lineage>
</organism>
<evidence type="ECO:0000313" key="2">
    <source>
        <dbReference type="Proteomes" id="UP000265520"/>
    </source>
</evidence>
<evidence type="ECO:0000313" key="1">
    <source>
        <dbReference type="EMBL" id="MCI29862.1"/>
    </source>
</evidence>
<dbReference type="Proteomes" id="UP000265520">
    <property type="component" value="Unassembled WGS sequence"/>
</dbReference>
<comment type="caution">
    <text evidence="1">The sequence shown here is derived from an EMBL/GenBank/DDBJ whole genome shotgun (WGS) entry which is preliminary data.</text>
</comment>
<accession>A0A392R197</accession>